<feature type="domain" description="SpoVT-AbrB" evidence="1">
    <location>
        <begin position="9"/>
        <end position="54"/>
    </location>
</feature>
<dbReference type="Proteomes" id="UP000188184">
    <property type="component" value="Chromosome"/>
</dbReference>
<evidence type="ECO:0000259" key="1">
    <source>
        <dbReference type="SMART" id="SM00966"/>
    </source>
</evidence>
<dbReference type="EMBL" id="CP019640">
    <property type="protein sequence ID" value="AQQ54190.1"/>
    <property type="molecule type" value="Genomic_DNA"/>
</dbReference>
<dbReference type="AlphaFoldDB" id="A0A1Q2L158"/>
<reference evidence="2 3" key="1">
    <citation type="submission" date="2017-02" db="EMBL/GenBank/DDBJ databases">
        <title>The complete genomic sequence of a novel cold adapted crude oil-degrading bacterium Planococcus qaidamina Y42.</title>
        <authorList>
            <person name="Yang R."/>
        </authorList>
    </citation>
    <scope>NUCLEOTIDE SEQUENCE [LARGE SCALE GENOMIC DNA]</scope>
    <source>
        <strain evidence="2 3">Y42</strain>
    </source>
</reference>
<dbReference type="Pfam" id="PF04014">
    <property type="entry name" value="MazE_antitoxin"/>
    <property type="match status" value="1"/>
</dbReference>
<dbReference type="Gene3D" id="2.10.260.10">
    <property type="match status" value="1"/>
</dbReference>
<dbReference type="RefSeq" id="WP_077590082.1">
    <property type="nucleotide sequence ID" value="NZ_CP019640.1"/>
</dbReference>
<protein>
    <submittedName>
        <fullName evidence="2">AbrB family transcriptional regulator</fullName>
    </submittedName>
</protein>
<proteinExistence type="predicted"/>
<dbReference type="SMART" id="SM00966">
    <property type="entry name" value="SpoVT_AbrB"/>
    <property type="match status" value="1"/>
</dbReference>
<accession>A0A1Q2L158</accession>
<organism evidence="2 3">
    <name type="scientific">Planococcus lenghuensis</name>
    <dbReference type="NCBI Taxonomy" id="2213202"/>
    <lineage>
        <taxon>Bacteria</taxon>
        <taxon>Bacillati</taxon>
        <taxon>Bacillota</taxon>
        <taxon>Bacilli</taxon>
        <taxon>Bacillales</taxon>
        <taxon>Caryophanaceae</taxon>
        <taxon>Planococcus</taxon>
    </lineage>
</organism>
<sequence>MAATERRITKIGNSLGLTLPNEALKALNINKGDEVQVELVGNQIIIKKTPEMIPLPEGVPADFFNVLEEEMEAHREALKGLVNR</sequence>
<dbReference type="InterPro" id="IPR007159">
    <property type="entry name" value="SpoVT-AbrB_dom"/>
</dbReference>
<evidence type="ECO:0000313" key="3">
    <source>
        <dbReference type="Proteomes" id="UP000188184"/>
    </source>
</evidence>
<dbReference type="SUPFAM" id="SSF89447">
    <property type="entry name" value="AbrB/MazE/MraZ-like"/>
    <property type="match status" value="1"/>
</dbReference>
<dbReference type="OrthoDB" id="582905at2"/>
<name>A0A1Q2L158_9BACL</name>
<gene>
    <name evidence="2" type="ORF">B0X71_14475</name>
</gene>
<dbReference type="GO" id="GO:0003677">
    <property type="term" value="F:DNA binding"/>
    <property type="evidence" value="ECO:0007669"/>
    <property type="project" value="InterPro"/>
</dbReference>
<dbReference type="KEGG" id="pmar:B0X71_14475"/>
<evidence type="ECO:0000313" key="2">
    <source>
        <dbReference type="EMBL" id="AQQ54190.1"/>
    </source>
</evidence>
<keyword evidence="3" id="KW-1185">Reference proteome</keyword>
<dbReference type="InterPro" id="IPR037914">
    <property type="entry name" value="SpoVT-AbrB_sf"/>
</dbReference>